<keyword evidence="6" id="KW-0547">Nucleotide-binding</keyword>
<proteinExistence type="predicted"/>
<keyword evidence="3" id="KW-0472">Membrane</keyword>
<sequence length="512" mass="55971">MYKPFNPESADPVSGHARRTALSLRGVRKTYGSLVAIDDFSHDFSAGQVHALIGKNGSGKSTFIKLLAGVIQPDHGTIEVDGEAVSLDGPQAALQRGIATVYQELSLVRELSVMENIYLGRLPRAKGGLRVDWHAALDHARALLESMGLDIDPATPVRRLSVGQQQVVEIVKAMSSKPQVLLLDEPTSALASSEVSLLFDLIRRLRKQGVTMIYISHRLAELDMIADTVTVIRDSRYVGSVPIEKARAPVILDMMFGATEFARRSAPPSRDRTPVLQVDGLRLLPKLQDVSLTLHKGEVLGIAGMLGSGRTELLRAIYGLLPVESGSIAIDGERVPHPTPDKMKALGMGYTSENRKEDGLVQIASVRDNLCLAGLRRIAPRGWITRAMEQPHVDANIRDLHIKVSSPDQPVSSLSGGNQQKIVIGNWLNTLPKVLLFDEPSRGIDLVAKQQIFQIIWQQAAQGLSSIVVSTELEELLEVCDRILVMRDGRIRGELDPAKVDAKELYAACMEE</sequence>
<dbReference type="AlphaFoldDB" id="A0A1I3TN33"/>
<evidence type="ECO:0000256" key="5">
    <source>
        <dbReference type="ARBA" id="ARBA00022737"/>
    </source>
</evidence>
<dbReference type="PANTHER" id="PTHR43790">
    <property type="entry name" value="CARBOHYDRATE TRANSPORT ATP-BINDING PROTEIN MG119-RELATED"/>
    <property type="match status" value="1"/>
</dbReference>
<evidence type="ECO:0000256" key="1">
    <source>
        <dbReference type="ARBA" id="ARBA00022448"/>
    </source>
</evidence>
<dbReference type="InterPro" id="IPR003593">
    <property type="entry name" value="AAA+_ATPase"/>
</dbReference>
<evidence type="ECO:0000256" key="3">
    <source>
        <dbReference type="ARBA" id="ARBA00022519"/>
    </source>
</evidence>
<dbReference type="Pfam" id="PF00005">
    <property type="entry name" value="ABC_tran"/>
    <property type="match status" value="2"/>
</dbReference>
<dbReference type="PANTHER" id="PTHR43790:SF9">
    <property type="entry name" value="GALACTOFURANOSE TRANSPORTER ATP-BINDING PROTEIN YTFR"/>
    <property type="match status" value="1"/>
</dbReference>
<feature type="domain" description="ABC transporter" evidence="8">
    <location>
        <begin position="22"/>
        <end position="259"/>
    </location>
</feature>
<evidence type="ECO:0000256" key="4">
    <source>
        <dbReference type="ARBA" id="ARBA00022597"/>
    </source>
</evidence>
<dbReference type="GO" id="GO:0016887">
    <property type="term" value="F:ATP hydrolysis activity"/>
    <property type="evidence" value="ECO:0007669"/>
    <property type="project" value="InterPro"/>
</dbReference>
<evidence type="ECO:0000259" key="8">
    <source>
        <dbReference type="PROSITE" id="PS50893"/>
    </source>
</evidence>
<protein>
    <submittedName>
        <fullName evidence="9">Monosaccharide ABC transporter ATP-binding protein, CUT2 family</fullName>
    </submittedName>
</protein>
<name>A0A1I3TN33_9BURK</name>
<evidence type="ECO:0000256" key="6">
    <source>
        <dbReference type="ARBA" id="ARBA00022741"/>
    </source>
</evidence>
<keyword evidence="10" id="KW-1185">Reference proteome</keyword>
<dbReference type="PROSITE" id="PS00211">
    <property type="entry name" value="ABC_TRANSPORTER_1"/>
    <property type="match status" value="2"/>
</dbReference>
<dbReference type="RefSeq" id="WP_091018261.1">
    <property type="nucleotide sequence ID" value="NZ_CP041745.1"/>
</dbReference>
<dbReference type="InterPro" id="IPR027417">
    <property type="entry name" value="P-loop_NTPase"/>
</dbReference>
<dbReference type="SMART" id="SM00382">
    <property type="entry name" value="AAA"/>
    <property type="match status" value="2"/>
</dbReference>
<dbReference type="GO" id="GO:0005524">
    <property type="term" value="F:ATP binding"/>
    <property type="evidence" value="ECO:0007669"/>
    <property type="project" value="UniProtKB-KW"/>
</dbReference>
<dbReference type="Gene3D" id="3.40.50.300">
    <property type="entry name" value="P-loop containing nucleotide triphosphate hydrolases"/>
    <property type="match status" value="2"/>
</dbReference>
<dbReference type="SUPFAM" id="SSF52540">
    <property type="entry name" value="P-loop containing nucleoside triphosphate hydrolases"/>
    <property type="match status" value="2"/>
</dbReference>
<organism evidence="9 10">
    <name type="scientific">Paraburkholderia megapolitana</name>
    <dbReference type="NCBI Taxonomy" id="420953"/>
    <lineage>
        <taxon>Bacteria</taxon>
        <taxon>Pseudomonadati</taxon>
        <taxon>Pseudomonadota</taxon>
        <taxon>Betaproteobacteria</taxon>
        <taxon>Burkholderiales</taxon>
        <taxon>Burkholderiaceae</taxon>
        <taxon>Paraburkholderia</taxon>
    </lineage>
</organism>
<dbReference type="InterPro" id="IPR017871">
    <property type="entry name" value="ABC_transporter-like_CS"/>
</dbReference>
<keyword evidence="7 9" id="KW-0067">ATP-binding</keyword>
<gene>
    <name evidence="9" type="ORF">SAMN05192543_11018</name>
</gene>
<dbReference type="Proteomes" id="UP000199548">
    <property type="component" value="Unassembled WGS sequence"/>
</dbReference>
<keyword evidence="4" id="KW-0762">Sugar transport</keyword>
<keyword evidence="2" id="KW-1003">Cell membrane</keyword>
<dbReference type="STRING" id="420953.SAMN05192543_11018"/>
<dbReference type="OrthoDB" id="9771863at2"/>
<dbReference type="InterPro" id="IPR003439">
    <property type="entry name" value="ABC_transporter-like_ATP-bd"/>
</dbReference>
<evidence type="ECO:0000256" key="7">
    <source>
        <dbReference type="ARBA" id="ARBA00022840"/>
    </source>
</evidence>
<evidence type="ECO:0000313" key="9">
    <source>
        <dbReference type="EMBL" id="SFJ71962.1"/>
    </source>
</evidence>
<accession>A0A1I3TN33</accession>
<keyword evidence="5" id="KW-0677">Repeat</keyword>
<dbReference type="InterPro" id="IPR050107">
    <property type="entry name" value="ABC_carbohydrate_import_ATPase"/>
</dbReference>
<keyword evidence="1" id="KW-0813">Transport</keyword>
<dbReference type="EMBL" id="FOQU01000010">
    <property type="protein sequence ID" value="SFJ71962.1"/>
    <property type="molecule type" value="Genomic_DNA"/>
</dbReference>
<dbReference type="CDD" id="cd03216">
    <property type="entry name" value="ABC_Carb_Monos_I"/>
    <property type="match status" value="1"/>
</dbReference>
<feature type="domain" description="ABC transporter" evidence="8">
    <location>
        <begin position="271"/>
        <end position="512"/>
    </location>
</feature>
<dbReference type="PROSITE" id="PS50893">
    <property type="entry name" value="ABC_TRANSPORTER_2"/>
    <property type="match status" value="2"/>
</dbReference>
<reference evidence="9 10" key="1">
    <citation type="submission" date="2016-10" db="EMBL/GenBank/DDBJ databases">
        <authorList>
            <person name="de Groot N.N."/>
        </authorList>
    </citation>
    <scope>NUCLEOTIDE SEQUENCE [LARGE SCALE GENOMIC DNA]</scope>
    <source>
        <strain evidence="9 10">LMG 23650</strain>
    </source>
</reference>
<evidence type="ECO:0000313" key="10">
    <source>
        <dbReference type="Proteomes" id="UP000199548"/>
    </source>
</evidence>
<evidence type="ECO:0000256" key="2">
    <source>
        <dbReference type="ARBA" id="ARBA00022475"/>
    </source>
</evidence>
<dbReference type="CDD" id="cd03215">
    <property type="entry name" value="ABC_Carb_Monos_II"/>
    <property type="match status" value="1"/>
</dbReference>
<keyword evidence="3" id="KW-0997">Cell inner membrane</keyword>